<name>A0AAE3AQ69_9FIRM</name>
<protein>
    <submittedName>
        <fullName evidence="2">Ferrous iron transport protein A</fullName>
    </submittedName>
</protein>
<feature type="domain" description="Ferrous iron transporter FeoA-like" evidence="1">
    <location>
        <begin position="4"/>
        <end position="69"/>
    </location>
</feature>
<gene>
    <name evidence="2" type="ORF">LKD32_04045</name>
</gene>
<evidence type="ECO:0000313" key="3">
    <source>
        <dbReference type="Proteomes" id="UP001198962"/>
    </source>
</evidence>
<comment type="caution">
    <text evidence="2">The sequence shown here is derived from an EMBL/GenBank/DDBJ whole genome shotgun (WGS) entry which is preliminary data.</text>
</comment>
<organism evidence="2 3">
    <name type="scientific">Brotaphodocola catenula</name>
    <dbReference type="NCBI Taxonomy" id="2885361"/>
    <lineage>
        <taxon>Bacteria</taxon>
        <taxon>Bacillati</taxon>
        <taxon>Bacillota</taxon>
        <taxon>Clostridia</taxon>
        <taxon>Lachnospirales</taxon>
        <taxon>Lachnospiraceae</taxon>
        <taxon>Brotaphodocola</taxon>
    </lineage>
</organism>
<dbReference type="Pfam" id="PF04023">
    <property type="entry name" value="FeoA"/>
    <property type="match status" value="1"/>
</dbReference>
<dbReference type="RefSeq" id="WP_308450796.1">
    <property type="nucleotide sequence ID" value="NZ_JAJEPU010000008.1"/>
</dbReference>
<dbReference type="InterPro" id="IPR007167">
    <property type="entry name" value="Fe-transptr_FeoA-like"/>
</dbReference>
<proteinExistence type="predicted"/>
<evidence type="ECO:0000313" key="2">
    <source>
        <dbReference type="EMBL" id="MCC2164064.1"/>
    </source>
</evidence>
<dbReference type="GO" id="GO:0046914">
    <property type="term" value="F:transition metal ion binding"/>
    <property type="evidence" value="ECO:0007669"/>
    <property type="project" value="InterPro"/>
</dbReference>
<dbReference type="AlphaFoldDB" id="A0AAE3AQ69"/>
<dbReference type="Proteomes" id="UP001198962">
    <property type="component" value="Unassembled WGS sequence"/>
</dbReference>
<reference evidence="2" key="1">
    <citation type="submission" date="2021-10" db="EMBL/GenBank/DDBJ databases">
        <title>Anaerobic single-cell dispensing facilitates the cultivation of human gut bacteria.</title>
        <authorList>
            <person name="Afrizal A."/>
        </authorList>
    </citation>
    <scope>NUCLEOTIDE SEQUENCE</scope>
    <source>
        <strain evidence="2">CLA-AA-H274</strain>
    </source>
</reference>
<dbReference type="EMBL" id="JAJEPU010000008">
    <property type="protein sequence ID" value="MCC2164064.1"/>
    <property type="molecule type" value="Genomic_DNA"/>
</dbReference>
<keyword evidence="3" id="KW-1185">Reference proteome</keyword>
<accession>A0AAE3AQ69</accession>
<sequence>MQSLWEMKVGESGTVKWMMGNSVVMEFLRRHEIKEGNLIRVFQKGKSGVIAGIGNRRFAIAGEVAERIKI</sequence>
<dbReference type="Gene3D" id="2.30.30.90">
    <property type="match status" value="1"/>
</dbReference>
<dbReference type="InterPro" id="IPR038157">
    <property type="entry name" value="FeoA_core_dom"/>
</dbReference>
<evidence type="ECO:0000259" key="1">
    <source>
        <dbReference type="Pfam" id="PF04023"/>
    </source>
</evidence>